<evidence type="ECO:0000256" key="1">
    <source>
        <dbReference type="ARBA" id="ARBA00023002"/>
    </source>
</evidence>
<dbReference type="GO" id="GO:0044272">
    <property type="term" value="P:sulfur compound biosynthetic process"/>
    <property type="evidence" value="ECO:0007669"/>
    <property type="project" value="UniProtKB-ARBA"/>
</dbReference>
<proteinExistence type="predicted"/>
<dbReference type="InterPro" id="IPR001017">
    <property type="entry name" value="DH_E1"/>
</dbReference>
<name>A0A218NNE2_9ARCH</name>
<dbReference type="SUPFAM" id="SSF52518">
    <property type="entry name" value="Thiamin diphosphate-binding fold (THDP-binding)"/>
    <property type="match status" value="1"/>
</dbReference>
<dbReference type="AlphaFoldDB" id="A0A218NNE2"/>
<keyword evidence="1" id="KW-0560">Oxidoreductase</keyword>
<protein>
    <submittedName>
        <fullName evidence="3">2-oxoacid dehydrogenase multienzyme complex, 2-oxoacid decarboxylase (E1) component subunit alpha</fullName>
    </submittedName>
</protein>
<reference evidence="3 4" key="1">
    <citation type="journal article" date="2017" name="Nat. Commun.">
        <title>'ARMAN' archaea depend on association with euryarchaeal host in culture and in situ.</title>
        <authorList>
            <person name="Golyshina O."/>
            <person name="Toshchakov S."/>
            <person name="Makarova K."/>
            <person name="Gavrilov S."/>
            <person name="Korzhenkov A."/>
            <person name="La Cono V."/>
            <person name="Arcadi E."/>
            <person name="Nechitaylo T."/>
            <person name="Ferrer M."/>
            <person name="Kublanov I."/>
            <person name="Wolf Y."/>
            <person name="Yakimov M."/>
            <person name="Golyshin P."/>
            <person name="Slesarev A."/>
            <person name="Kozyavkin S."/>
        </authorList>
    </citation>
    <scope>NUCLEOTIDE SEQUENCE [LARGE SCALE GENOMIC DNA]</scope>
    <source>
        <strain evidence="3 4">Mia14</strain>
    </source>
</reference>
<organism evidence="3 4">
    <name type="scientific">Candidatus Mancarchaeum acidiphilum</name>
    <dbReference type="NCBI Taxonomy" id="1920749"/>
    <lineage>
        <taxon>Archaea</taxon>
        <taxon>Candidatus Micrarchaeota</taxon>
        <taxon>Candidatus Mancarchaeum</taxon>
    </lineage>
</organism>
<evidence type="ECO:0000259" key="2">
    <source>
        <dbReference type="Pfam" id="PF00676"/>
    </source>
</evidence>
<dbReference type="OrthoDB" id="25266at2157"/>
<dbReference type="EMBL" id="CP019964">
    <property type="protein sequence ID" value="ASI13979.1"/>
    <property type="molecule type" value="Genomic_DNA"/>
</dbReference>
<dbReference type="Gene3D" id="3.40.50.970">
    <property type="match status" value="1"/>
</dbReference>
<dbReference type="InterPro" id="IPR050771">
    <property type="entry name" value="Alpha-ketoacid_DH_E1_comp"/>
</dbReference>
<accession>A0A218NNE2</accession>
<dbReference type="RefSeq" id="WP_088820242.1">
    <property type="nucleotide sequence ID" value="NZ_CP019964.1"/>
</dbReference>
<dbReference type="Proteomes" id="UP000197679">
    <property type="component" value="Chromosome"/>
</dbReference>
<dbReference type="InterPro" id="IPR017596">
    <property type="entry name" value="PdhA/BkdA"/>
</dbReference>
<dbReference type="GO" id="GO:0016624">
    <property type="term" value="F:oxidoreductase activity, acting on the aldehyde or oxo group of donors, disulfide as acceptor"/>
    <property type="evidence" value="ECO:0007669"/>
    <property type="project" value="InterPro"/>
</dbReference>
<dbReference type="GO" id="GO:0009083">
    <property type="term" value="P:branched-chain amino acid catabolic process"/>
    <property type="evidence" value="ECO:0007669"/>
    <property type="project" value="TreeGrafter"/>
</dbReference>
<evidence type="ECO:0000313" key="4">
    <source>
        <dbReference type="Proteomes" id="UP000197679"/>
    </source>
</evidence>
<dbReference type="CDD" id="cd02000">
    <property type="entry name" value="TPP_E1_PDC_ADC_BCADC"/>
    <property type="match status" value="1"/>
</dbReference>
<sequence>MIKEVFNGNIKNMQIMDEDGNIDNSLFPKDLEPKKIIELYKFMSLGRAVSNKLLTLQRLGKVATFAPLNGEEAVQAGSAYAADASDFIVPTFRNHLPFIMRGVPLENLFIAVKGYEEAYSSILQKRLTPEAIAVGSQYTQAAGIAFSMKYQKYKNAVIVYGGDGSTSEGDFYEALNFAGVFNLPIVFVIENNEWAISVPRSSQTASKTLAQKAVAAGVDAIQVDGNDVIAVYKATKDALDSVKKGGKPMVIEALTYRMGMHTTSDDPTKYRPESEVDGWKPKDPILRLRKYLVSNRLWNDSMDEDMQNQNKSLIDDATAKVNEAKANPKAMFDNVYSFMPETLKEEEDEALKNNFWQ</sequence>
<dbReference type="GeneID" id="33314229"/>
<dbReference type="KEGG" id="marh:Mia14_0676"/>
<dbReference type="NCBIfam" id="TIGR03181">
    <property type="entry name" value="PDH_E1_alph_x"/>
    <property type="match status" value="1"/>
</dbReference>
<dbReference type="PANTHER" id="PTHR43380:SF1">
    <property type="entry name" value="2-OXOISOVALERATE DEHYDROGENASE SUBUNIT ALPHA, MITOCHONDRIAL"/>
    <property type="match status" value="1"/>
</dbReference>
<feature type="domain" description="Dehydrogenase E1 component" evidence="2">
    <location>
        <begin position="41"/>
        <end position="326"/>
    </location>
</feature>
<gene>
    <name evidence="3" type="ORF">Mia14_0676</name>
</gene>
<evidence type="ECO:0000313" key="3">
    <source>
        <dbReference type="EMBL" id="ASI13979.1"/>
    </source>
</evidence>
<dbReference type="Pfam" id="PF00676">
    <property type="entry name" value="E1_dh"/>
    <property type="match status" value="1"/>
</dbReference>
<dbReference type="PANTHER" id="PTHR43380">
    <property type="entry name" value="2-OXOISOVALERATE DEHYDROGENASE SUBUNIT ALPHA, MITOCHONDRIAL"/>
    <property type="match status" value="1"/>
</dbReference>
<keyword evidence="4" id="KW-1185">Reference proteome</keyword>
<dbReference type="InterPro" id="IPR029061">
    <property type="entry name" value="THDP-binding"/>
</dbReference>